<feature type="region of interest" description="Disordered" evidence="1">
    <location>
        <begin position="31"/>
        <end position="54"/>
    </location>
</feature>
<keyword evidence="2" id="KW-1133">Transmembrane helix</keyword>
<keyword evidence="4" id="KW-1185">Reference proteome</keyword>
<feature type="transmembrane region" description="Helical" evidence="2">
    <location>
        <begin position="6"/>
        <end position="25"/>
    </location>
</feature>
<name>A0A1Y1ZQA4_9PLEO</name>
<evidence type="ECO:0000256" key="1">
    <source>
        <dbReference type="SAM" id="MobiDB-lite"/>
    </source>
</evidence>
<evidence type="ECO:0000313" key="4">
    <source>
        <dbReference type="Proteomes" id="UP000193144"/>
    </source>
</evidence>
<keyword evidence="2" id="KW-0812">Transmembrane</keyword>
<proteinExistence type="predicted"/>
<reference evidence="3 4" key="1">
    <citation type="submission" date="2016-07" db="EMBL/GenBank/DDBJ databases">
        <title>Pervasive Adenine N6-methylation of Active Genes in Fungi.</title>
        <authorList>
            <consortium name="DOE Joint Genome Institute"/>
            <person name="Mondo S.J."/>
            <person name="Dannebaum R.O."/>
            <person name="Kuo R.C."/>
            <person name="Labutti K."/>
            <person name="Haridas S."/>
            <person name="Kuo A."/>
            <person name="Salamov A."/>
            <person name="Ahrendt S.R."/>
            <person name="Lipzen A."/>
            <person name="Sullivan W."/>
            <person name="Andreopoulos W.B."/>
            <person name="Clum A."/>
            <person name="Lindquist E."/>
            <person name="Daum C."/>
            <person name="Ramamoorthy G.K."/>
            <person name="Gryganskyi A."/>
            <person name="Culley D."/>
            <person name="Magnuson J.K."/>
            <person name="James T.Y."/>
            <person name="O'Malley M.A."/>
            <person name="Stajich J.E."/>
            <person name="Spatafora J.W."/>
            <person name="Visel A."/>
            <person name="Grigoriev I.V."/>
        </authorList>
    </citation>
    <scope>NUCLEOTIDE SEQUENCE [LARGE SCALE GENOMIC DNA]</scope>
    <source>
        <strain evidence="3 4">CBS 115471</strain>
    </source>
</reference>
<sequence length="68" mass="7668">MEAYDYKQLYNLLAVTIYCGFVFCYSAKPKKQLSKGTEGQTVRSTGGSSVTESKYFVLRDRSNHASSR</sequence>
<gene>
    <name evidence="3" type="ORF">BCR34DRAFT_564367</name>
</gene>
<evidence type="ECO:0000313" key="3">
    <source>
        <dbReference type="EMBL" id="ORY11995.1"/>
    </source>
</evidence>
<organism evidence="3 4">
    <name type="scientific">Clohesyomyces aquaticus</name>
    <dbReference type="NCBI Taxonomy" id="1231657"/>
    <lineage>
        <taxon>Eukaryota</taxon>
        <taxon>Fungi</taxon>
        <taxon>Dikarya</taxon>
        <taxon>Ascomycota</taxon>
        <taxon>Pezizomycotina</taxon>
        <taxon>Dothideomycetes</taxon>
        <taxon>Pleosporomycetidae</taxon>
        <taxon>Pleosporales</taxon>
        <taxon>Lindgomycetaceae</taxon>
        <taxon>Clohesyomyces</taxon>
    </lineage>
</organism>
<keyword evidence="2" id="KW-0472">Membrane</keyword>
<dbReference type="Proteomes" id="UP000193144">
    <property type="component" value="Unassembled WGS sequence"/>
</dbReference>
<feature type="compositionally biased region" description="Polar residues" evidence="1">
    <location>
        <begin position="34"/>
        <end position="52"/>
    </location>
</feature>
<dbReference type="EMBL" id="MCFA01000055">
    <property type="protein sequence ID" value="ORY11995.1"/>
    <property type="molecule type" value="Genomic_DNA"/>
</dbReference>
<protein>
    <submittedName>
        <fullName evidence="3">Uncharacterized protein</fullName>
    </submittedName>
</protein>
<comment type="caution">
    <text evidence="3">The sequence shown here is derived from an EMBL/GenBank/DDBJ whole genome shotgun (WGS) entry which is preliminary data.</text>
</comment>
<accession>A0A1Y1ZQA4</accession>
<evidence type="ECO:0000256" key="2">
    <source>
        <dbReference type="SAM" id="Phobius"/>
    </source>
</evidence>
<dbReference type="AlphaFoldDB" id="A0A1Y1ZQA4"/>